<dbReference type="PANTHER" id="PTHR23337">
    <property type="entry name" value="ZINC FINGER CW-TYPE COILED-COIL DOMAIN PROTEIN 1"/>
    <property type="match status" value="1"/>
</dbReference>
<reference evidence="6 7" key="1">
    <citation type="journal article" date="2020" name="Nature">
        <title>Six reference-quality genomes reveal evolution of bat adaptations.</title>
        <authorList>
            <person name="Jebb D."/>
            <person name="Huang Z."/>
            <person name="Pippel M."/>
            <person name="Hughes G.M."/>
            <person name="Lavrichenko K."/>
            <person name="Devanna P."/>
            <person name="Winkler S."/>
            <person name="Jermiin L.S."/>
            <person name="Skirmuntt E.C."/>
            <person name="Katzourakis A."/>
            <person name="Burkitt-Gray L."/>
            <person name="Ray D.A."/>
            <person name="Sullivan K.A.M."/>
            <person name="Roscito J.G."/>
            <person name="Kirilenko B.M."/>
            <person name="Davalos L.M."/>
            <person name="Corthals A.P."/>
            <person name="Power M.L."/>
            <person name="Jones G."/>
            <person name="Ransome R.D."/>
            <person name="Dechmann D.K.N."/>
            <person name="Locatelli A.G."/>
            <person name="Puechmaille S.J."/>
            <person name="Fedrigo O."/>
            <person name="Jarvis E.D."/>
            <person name="Hiller M."/>
            <person name="Vernes S.C."/>
            <person name="Myers E.W."/>
            <person name="Teeling E.C."/>
        </authorList>
    </citation>
    <scope>NUCLEOTIDE SEQUENCE [LARGE SCALE GENOMIC DNA]</scope>
    <source>
        <strain evidence="6">MRhiFer1</strain>
        <tissue evidence="6">Lung</tissue>
    </source>
</reference>
<comment type="subcellular location">
    <subcellularLocation>
        <location evidence="1">Nucleus</location>
    </subcellularLocation>
</comment>
<evidence type="ECO:0000313" key="6">
    <source>
        <dbReference type="EMBL" id="KAF6385146.1"/>
    </source>
</evidence>
<feature type="coiled-coil region" evidence="5">
    <location>
        <begin position="40"/>
        <end position="67"/>
    </location>
</feature>
<evidence type="ECO:0000256" key="4">
    <source>
        <dbReference type="ARBA" id="ARBA00023242"/>
    </source>
</evidence>
<keyword evidence="2" id="KW-0479">Metal-binding</keyword>
<evidence type="ECO:0000256" key="5">
    <source>
        <dbReference type="SAM" id="Coils"/>
    </source>
</evidence>
<gene>
    <name evidence="6" type="ORF">mRhiFer1_011143</name>
</gene>
<dbReference type="AlphaFoldDB" id="A0A7J8AFZ3"/>
<proteinExistence type="predicted"/>
<dbReference type="EMBL" id="JACAGC010000002">
    <property type="protein sequence ID" value="KAF6385146.1"/>
    <property type="molecule type" value="Genomic_DNA"/>
</dbReference>
<dbReference type="GO" id="GO:0046872">
    <property type="term" value="F:metal ion binding"/>
    <property type="evidence" value="ECO:0007669"/>
    <property type="project" value="UniProtKB-KW"/>
</dbReference>
<name>A0A7J8AFZ3_RHIFE</name>
<sequence>MCFSQIQKIYMVQYEKNLKRKMQSIINDANRQGVINEISLVQCEEKRKLTEDKLNNLRVKLAALLQTLQLGSPAGDLEQIDTYLEALLKEDNLLFRNTLNKGTADTGHSLPLGKK</sequence>
<dbReference type="PANTHER" id="PTHR23337:SF6">
    <property type="entry name" value="MORC FAMILY CW-TYPE ZINC FINGER PROTEIN 1"/>
    <property type="match status" value="1"/>
</dbReference>
<protein>
    <submittedName>
        <fullName evidence="6">MORC family CW-type zinc finger 1</fullName>
    </submittedName>
</protein>
<comment type="caution">
    <text evidence="6">The sequence shown here is derived from an EMBL/GenBank/DDBJ whole genome shotgun (WGS) entry which is preliminary data.</text>
</comment>
<dbReference type="GO" id="GO:0005634">
    <property type="term" value="C:nucleus"/>
    <property type="evidence" value="ECO:0007669"/>
    <property type="project" value="UniProtKB-SubCell"/>
</dbReference>
<organism evidence="6 7">
    <name type="scientific">Rhinolophus ferrumequinum</name>
    <name type="common">Greater horseshoe bat</name>
    <dbReference type="NCBI Taxonomy" id="59479"/>
    <lineage>
        <taxon>Eukaryota</taxon>
        <taxon>Metazoa</taxon>
        <taxon>Chordata</taxon>
        <taxon>Craniata</taxon>
        <taxon>Vertebrata</taxon>
        <taxon>Euteleostomi</taxon>
        <taxon>Mammalia</taxon>
        <taxon>Eutheria</taxon>
        <taxon>Laurasiatheria</taxon>
        <taxon>Chiroptera</taxon>
        <taxon>Yinpterochiroptera</taxon>
        <taxon>Rhinolophoidea</taxon>
        <taxon>Rhinolophidae</taxon>
        <taxon>Rhinolophinae</taxon>
        <taxon>Rhinolophus</taxon>
    </lineage>
</organism>
<accession>A0A7J8AFZ3</accession>
<keyword evidence="4" id="KW-0539">Nucleus</keyword>
<evidence type="ECO:0000256" key="1">
    <source>
        <dbReference type="ARBA" id="ARBA00004123"/>
    </source>
</evidence>
<evidence type="ECO:0000256" key="3">
    <source>
        <dbReference type="ARBA" id="ARBA00023054"/>
    </source>
</evidence>
<keyword evidence="3 5" id="KW-0175">Coiled coil</keyword>
<evidence type="ECO:0000256" key="2">
    <source>
        <dbReference type="ARBA" id="ARBA00022723"/>
    </source>
</evidence>
<dbReference type="Proteomes" id="UP000585614">
    <property type="component" value="Unassembled WGS sequence"/>
</dbReference>
<evidence type="ECO:0000313" key="7">
    <source>
        <dbReference type="Proteomes" id="UP000585614"/>
    </source>
</evidence>